<dbReference type="Pfam" id="PF00672">
    <property type="entry name" value="HAMP"/>
    <property type="match status" value="1"/>
</dbReference>
<dbReference type="SMART" id="SM00304">
    <property type="entry name" value="HAMP"/>
    <property type="match status" value="1"/>
</dbReference>
<dbReference type="STRING" id="84029.CROST_12870"/>
<keyword evidence="10" id="KW-1185">Reference proteome</keyword>
<evidence type="ECO:0000256" key="2">
    <source>
        <dbReference type="ARBA" id="ARBA00022475"/>
    </source>
</evidence>
<comment type="similarity">
    <text evidence="8">Belongs to the methyl-accepting chemotaxis (MCP) protein family.</text>
</comment>
<dbReference type="Proteomes" id="UP000190951">
    <property type="component" value="Chromosome"/>
</dbReference>
<reference evidence="9 10" key="1">
    <citation type="submission" date="2022-04" db="EMBL/GenBank/DDBJ databases">
        <title>Genome sequence of C. roseum typestrain.</title>
        <authorList>
            <person name="Poehlein A."/>
            <person name="Schoch T."/>
            <person name="Duerre P."/>
            <person name="Daniel R."/>
        </authorList>
    </citation>
    <scope>NUCLEOTIDE SEQUENCE [LARGE SCALE GENOMIC DNA]</scope>
    <source>
        <strain evidence="9 10">DSM 7320</strain>
    </source>
</reference>
<keyword evidence="5" id="KW-1133">Transmembrane helix</keyword>
<dbReference type="GO" id="GO:0007165">
    <property type="term" value="P:signal transduction"/>
    <property type="evidence" value="ECO:0007669"/>
    <property type="project" value="UniProtKB-KW"/>
</dbReference>
<dbReference type="Gene3D" id="1.10.287.950">
    <property type="entry name" value="Methyl-accepting chemotaxis protein"/>
    <property type="match status" value="1"/>
</dbReference>
<keyword evidence="7" id="KW-0807">Transducer</keyword>
<dbReference type="AlphaFoldDB" id="A0A1S8LBV2"/>
<protein>
    <submittedName>
        <fullName evidence="9">Methyl-accepting chemotaxis protein McpB</fullName>
    </submittedName>
</protein>
<evidence type="ECO:0000313" key="10">
    <source>
        <dbReference type="Proteomes" id="UP000190951"/>
    </source>
</evidence>
<dbReference type="PROSITE" id="PS50885">
    <property type="entry name" value="HAMP"/>
    <property type="match status" value="1"/>
</dbReference>
<evidence type="ECO:0000256" key="3">
    <source>
        <dbReference type="ARBA" id="ARBA00022500"/>
    </source>
</evidence>
<keyword evidence="2" id="KW-1003">Cell membrane</keyword>
<sequence length="655" mass="71548">MRMRKKSIICMLLISIVPLLVVSIFSNLYFQKTLTKEITDKNLNLVSQTKFKVESFISEPISLIKTLSSYPVITSFNTSDSKAILVNAQNNEKSSSGVQIVLDDASGNQIVRGDANSLVNISKRSYFKDAINGVNESKQIVLGKNTNILTLNVGIPIKDSNGSIKGIIQGGIPLKKISDYVKSLSNNGSTVYIVDNDGLIVAHPNNNLVVSRKNLSSLNYIKAALSSKKDGTYTYNDSKKGKMLVSTTYDSHTGWVICNEIPYSVAMKSITTLNTFMLIFCILICIIIIAIGIIISNKLTNPIIKLQNLSERIAKGDLSVDDYEIKTKDEFANLAHSFSTMSQNLKSLIIHIKESYSNLENVSNEMLKSCSESASAFSDISQNIVNVADDSNISVNKLNEANNSVLELMNVFSDVISNVDDIISKVKQTSSVSLKGKTDINKITEQMTNIDNRVNSLSDSIAKLKKHCDNIHEYSKVISDIAEETNLLSLNANIEAARAGENGKGFSVVADKIRSLADESGKAASEIGDLINEMNDDSIKAMESMNIGKTEVNTGKVIVKNTTLTFNEIESSINSILSRASKVTSSMEIVKASSENATSNMNSIKNITLNNSSKIQNIAASSEEQSAFSDEIKNQASKLQEVSNKLHDNISIFKI</sequence>
<keyword evidence="3" id="KW-0145">Chemotaxis</keyword>
<evidence type="ECO:0000256" key="6">
    <source>
        <dbReference type="ARBA" id="ARBA00023136"/>
    </source>
</evidence>
<accession>A0A1S8LBV2</accession>
<dbReference type="CDD" id="cd18774">
    <property type="entry name" value="PDC2_HK_sensor"/>
    <property type="match status" value="1"/>
</dbReference>
<dbReference type="RefSeq" id="WP_242950813.1">
    <property type="nucleotide sequence ID" value="NZ_CP096983.1"/>
</dbReference>
<dbReference type="GO" id="GO:0006935">
    <property type="term" value="P:chemotaxis"/>
    <property type="evidence" value="ECO:0007669"/>
    <property type="project" value="UniProtKB-KW"/>
</dbReference>
<dbReference type="GO" id="GO:0005886">
    <property type="term" value="C:plasma membrane"/>
    <property type="evidence" value="ECO:0007669"/>
    <property type="project" value="UniProtKB-SubCell"/>
</dbReference>
<dbReference type="SMART" id="SM00283">
    <property type="entry name" value="MA"/>
    <property type="match status" value="1"/>
</dbReference>
<dbReference type="PROSITE" id="PS50111">
    <property type="entry name" value="CHEMOTAXIS_TRANSDUC_2"/>
    <property type="match status" value="1"/>
</dbReference>
<dbReference type="Gene3D" id="6.10.340.10">
    <property type="match status" value="1"/>
</dbReference>
<dbReference type="InterPro" id="IPR033479">
    <property type="entry name" value="dCache_1"/>
</dbReference>
<evidence type="ECO:0000256" key="5">
    <source>
        <dbReference type="ARBA" id="ARBA00022989"/>
    </source>
</evidence>
<evidence type="ECO:0000313" key="9">
    <source>
        <dbReference type="EMBL" id="URZ12340.1"/>
    </source>
</evidence>
<gene>
    <name evidence="9" type="primary">mcpB_5</name>
    <name evidence="9" type="ORF">CROST_030620</name>
</gene>
<dbReference type="InterPro" id="IPR004089">
    <property type="entry name" value="MCPsignal_dom"/>
</dbReference>
<evidence type="ECO:0000256" key="1">
    <source>
        <dbReference type="ARBA" id="ARBA00004651"/>
    </source>
</evidence>
<dbReference type="PANTHER" id="PTHR32089">
    <property type="entry name" value="METHYL-ACCEPTING CHEMOTAXIS PROTEIN MCPB"/>
    <property type="match status" value="1"/>
</dbReference>
<evidence type="ECO:0000256" key="8">
    <source>
        <dbReference type="ARBA" id="ARBA00029447"/>
    </source>
</evidence>
<keyword evidence="6" id="KW-0472">Membrane</keyword>
<evidence type="ECO:0000256" key="7">
    <source>
        <dbReference type="ARBA" id="ARBA00023224"/>
    </source>
</evidence>
<dbReference type="Pfam" id="PF02743">
    <property type="entry name" value="dCache_1"/>
    <property type="match status" value="1"/>
</dbReference>
<dbReference type="SUPFAM" id="SSF103190">
    <property type="entry name" value="Sensory domain-like"/>
    <property type="match status" value="1"/>
</dbReference>
<dbReference type="KEGG" id="crw:CROST_030620"/>
<dbReference type="PANTHER" id="PTHR32089:SF112">
    <property type="entry name" value="LYSOZYME-LIKE PROTEIN-RELATED"/>
    <property type="match status" value="1"/>
</dbReference>
<evidence type="ECO:0000256" key="4">
    <source>
        <dbReference type="ARBA" id="ARBA00022692"/>
    </source>
</evidence>
<dbReference type="InterPro" id="IPR029151">
    <property type="entry name" value="Sensor-like_sf"/>
</dbReference>
<dbReference type="CDD" id="cd11386">
    <property type="entry name" value="MCP_signal"/>
    <property type="match status" value="1"/>
</dbReference>
<dbReference type="InterPro" id="IPR003660">
    <property type="entry name" value="HAMP_dom"/>
</dbReference>
<dbReference type="Gene3D" id="3.30.450.20">
    <property type="entry name" value="PAS domain"/>
    <property type="match status" value="2"/>
</dbReference>
<dbReference type="SUPFAM" id="SSF58104">
    <property type="entry name" value="Methyl-accepting chemotaxis protein (MCP) signaling domain"/>
    <property type="match status" value="1"/>
</dbReference>
<comment type="subcellular location">
    <subcellularLocation>
        <location evidence="1">Cell membrane</location>
        <topology evidence="1">Multi-pass membrane protein</topology>
    </subcellularLocation>
</comment>
<proteinExistence type="inferred from homology"/>
<dbReference type="CDD" id="cd06225">
    <property type="entry name" value="HAMP"/>
    <property type="match status" value="1"/>
</dbReference>
<organism evidence="9 10">
    <name type="scientific">Clostridium felsineum</name>
    <dbReference type="NCBI Taxonomy" id="36839"/>
    <lineage>
        <taxon>Bacteria</taxon>
        <taxon>Bacillati</taxon>
        <taxon>Bacillota</taxon>
        <taxon>Clostridia</taxon>
        <taxon>Eubacteriales</taxon>
        <taxon>Clostridiaceae</taxon>
        <taxon>Clostridium</taxon>
    </lineage>
</organism>
<dbReference type="Pfam" id="PF00015">
    <property type="entry name" value="MCPsignal"/>
    <property type="match status" value="1"/>
</dbReference>
<name>A0A1S8LBV2_9CLOT</name>
<keyword evidence="4" id="KW-0812">Transmembrane</keyword>
<dbReference type="EMBL" id="CP096983">
    <property type="protein sequence ID" value="URZ12340.1"/>
    <property type="molecule type" value="Genomic_DNA"/>
</dbReference>